<proteinExistence type="predicted"/>
<keyword evidence="1" id="KW-1133">Transmembrane helix</keyword>
<name>A0A498K955_MALDO</name>
<evidence type="ECO:0000256" key="1">
    <source>
        <dbReference type="SAM" id="Phobius"/>
    </source>
</evidence>
<sequence length="121" mass="14073">MVFSLVLAFVVWTQCIITSRRIKMATRSASLGTWHQAMLLVLHLFFLYILGTMQEHVWQVMPKLQRRVVERHCVGIFVYHGLYFGMYDSLKPVVLTGGLHDSFFASFLFSCWDGELRLVLD</sequence>
<evidence type="ECO:0000313" key="2">
    <source>
        <dbReference type="EMBL" id="RXI04809.1"/>
    </source>
</evidence>
<protein>
    <submittedName>
        <fullName evidence="2">Uncharacterized protein</fullName>
    </submittedName>
</protein>
<dbReference type="STRING" id="3750.A0A498K955"/>
<keyword evidence="1" id="KW-0472">Membrane</keyword>
<feature type="transmembrane region" description="Helical" evidence="1">
    <location>
        <begin position="37"/>
        <end position="58"/>
    </location>
</feature>
<organism evidence="2 3">
    <name type="scientific">Malus domestica</name>
    <name type="common">Apple</name>
    <name type="synonym">Pyrus malus</name>
    <dbReference type="NCBI Taxonomy" id="3750"/>
    <lineage>
        <taxon>Eukaryota</taxon>
        <taxon>Viridiplantae</taxon>
        <taxon>Streptophyta</taxon>
        <taxon>Embryophyta</taxon>
        <taxon>Tracheophyta</taxon>
        <taxon>Spermatophyta</taxon>
        <taxon>Magnoliopsida</taxon>
        <taxon>eudicotyledons</taxon>
        <taxon>Gunneridae</taxon>
        <taxon>Pentapetalae</taxon>
        <taxon>rosids</taxon>
        <taxon>fabids</taxon>
        <taxon>Rosales</taxon>
        <taxon>Rosaceae</taxon>
        <taxon>Amygdaloideae</taxon>
        <taxon>Maleae</taxon>
        <taxon>Malus</taxon>
    </lineage>
</organism>
<reference evidence="2 3" key="1">
    <citation type="submission" date="2018-10" db="EMBL/GenBank/DDBJ databases">
        <title>A high-quality apple genome assembly.</title>
        <authorList>
            <person name="Hu J."/>
        </authorList>
    </citation>
    <scope>NUCLEOTIDE SEQUENCE [LARGE SCALE GENOMIC DNA]</scope>
    <source>
        <strain evidence="3">cv. HFTH1</strain>
        <tissue evidence="2">Young leaf</tissue>
    </source>
</reference>
<gene>
    <name evidence="2" type="ORF">DVH24_039083</name>
</gene>
<evidence type="ECO:0000313" key="3">
    <source>
        <dbReference type="Proteomes" id="UP000290289"/>
    </source>
</evidence>
<accession>A0A498K955</accession>
<keyword evidence="1" id="KW-0812">Transmembrane</keyword>
<keyword evidence="3" id="KW-1185">Reference proteome</keyword>
<comment type="caution">
    <text evidence="2">The sequence shown here is derived from an EMBL/GenBank/DDBJ whole genome shotgun (WGS) entry which is preliminary data.</text>
</comment>
<dbReference type="EMBL" id="RDQH01000329">
    <property type="protein sequence ID" value="RXI04809.1"/>
    <property type="molecule type" value="Genomic_DNA"/>
</dbReference>
<dbReference type="AlphaFoldDB" id="A0A498K955"/>
<dbReference type="Proteomes" id="UP000290289">
    <property type="component" value="Chromosome 3"/>
</dbReference>